<reference evidence="3" key="1">
    <citation type="submission" date="2023-03" db="EMBL/GenBank/DDBJ databases">
        <title>Chromosome-scale reference genome and RAD-based genetic map of yellow starthistle (Centaurea solstitialis) reveal putative structural variation and QTLs associated with invader traits.</title>
        <authorList>
            <person name="Reatini B."/>
            <person name="Cang F.A."/>
            <person name="Jiang Q."/>
            <person name="Mckibben M.T.W."/>
            <person name="Barker M.S."/>
            <person name="Rieseberg L.H."/>
            <person name="Dlugosch K.M."/>
        </authorList>
    </citation>
    <scope>NUCLEOTIDE SEQUENCE</scope>
    <source>
        <strain evidence="3">CAN-66</strain>
        <tissue evidence="3">Leaf</tissue>
    </source>
</reference>
<evidence type="ECO:0000313" key="4">
    <source>
        <dbReference type="Proteomes" id="UP001172457"/>
    </source>
</evidence>
<dbReference type="GO" id="GO:0006952">
    <property type="term" value="P:defense response"/>
    <property type="evidence" value="ECO:0007669"/>
    <property type="project" value="UniProtKB-KW"/>
</dbReference>
<dbReference type="PANTHER" id="PTHR36766:SF61">
    <property type="entry name" value="NB-ARC DOMAIN DISEASE RESISTANCE PROTEIN"/>
    <property type="match status" value="1"/>
</dbReference>
<dbReference type="Proteomes" id="UP001172457">
    <property type="component" value="Chromosome 6"/>
</dbReference>
<organism evidence="3 4">
    <name type="scientific">Centaurea solstitialis</name>
    <name type="common">yellow star-thistle</name>
    <dbReference type="NCBI Taxonomy" id="347529"/>
    <lineage>
        <taxon>Eukaryota</taxon>
        <taxon>Viridiplantae</taxon>
        <taxon>Streptophyta</taxon>
        <taxon>Embryophyta</taxon>
        <taxon>Tracheophyta</taxon>
        <taxon>Spermatophyta</taxon>
        <taxon>Magnoliopsida</taxon>
        <taxon>eudicotyledons</taxon>
        <taxon>Gunneridae</taxon>
        <taxon>Pentapetalae</taxon>
        <taxon>asterids</taxon>
        <taxon>campanulids</taxon>
        <taxon>Asterales</taxon>
        <taxon>Asteraceae</taxon>
        <taxon>Carduoideae</taxon>
        <taxon>Cardueae</taxon>
        <taxon>Centaureinae</taxon>
        <taxon>Centaurea</taxon>
    </lineage>
</organism>
<protein>
    <recommendedName>
        <fullName evidence="2">NB-ARC domain-containing protein</fullName>
    </recommendedName>
</protein>
<comment type="caution">
    <text evidence="3">The sequence shown here is derived from an EMBL/GenBank/DDBJ whole genome shotgun (WGS) entry which is preliminary data.</text>
</comment>
<keyword evidence="4" id="KW-1185">Reference proteome</keyword>
<dbReference type="Gene3D" id="3.40.50.300">
    <property type="entry name" value="P-loop containing nucleotide triphosphate hydrolases"/>
    <property type="match status" value="1"/>
</dbReference>
<dbReference type="SUPFAM" id="SSF52540">
    <property type="entry name" value="P-loop containing nucleoside triphosphate hydrolases"/>
    <property type="match status" value="1"/>
</dbReference>
<dbReference type="GO" id="GO:0043531">
    <property type="term" value="F:ADP binding"/>
    <property type="evidence" value="ECO:0007669"/>
    <property type="project" value="InterPro"/>
</dbReference>
<feature type="domain" description="NB-ARC" evidence="2">
    <location>
        <begin position="77"/>
        <end position="242"/>
    </location>
</feature>
<accession>A0AA38T4K4</accession>
<keyword evidence="1" id="KW-0611">Plant defense</keyword>
<sequence>MKPIFYLILLSYFLSPRNIIYGRKMSSKLQDITTRLHQIVEQKFFLLLVENVERSTRKSRRLEETSLVDESKIVGREKDKEALLSKLLEDESTNRSFDVVSIVGLGGIGKTTLAQALYNDKKVEDHFQLRAWVCVSDEFDVFAITKAIFQAVGGGNQTFDNLNLLQVALREKLLKKSFLLTTSGAKTMMNGNSFNAQVVGASGSKVIVTTRNITVTTAINSVGAHPLEVLSDEAALSLFDNEYEHQVHTINSLTKSSLHLHEPKSGTQILHWTVLSWVVSLSTMR</sequence>
<gene>
    <name evidence="3" type="ORF">OSB04_023855</name>
</gene>
<dbReference type="InterPro" id="IPR027417">
    <property type="entry name" value="P-loop_NTPase"/>
</dbReference>
<evidence type="ECO:0000259" key="2">
    <source>
        <dbReference type="Pfam" id="PF00931"/>
    </source>
</evidence>
<evidence type="ECO:0000313" key="3">
    <source>
        <dbReference type="EMBL" id="KAJ9544148.1"/>
    </source>
</evidence>
<dbReference type="Pfam" id="PF00931">
    <property type="entry name" value="NB-ARC"/>
    <property type="match status" value="1"/>
</dbReference>
<dbReference type="EMBL" id="JARYMX010000006">
    <property type="protein sequence ID" value="KAJ9544148.1"/>
    <property type="molecule type" value="Genomic_DNA"/>
</dbReference>
<dbReference type="PANTHER" id="PTHR36766">
    <property type="entry name" value="PLANT BROAD-SPECTRUM MILDEW RESISTANCE PROTEIN RPW8"/>
    <property type="match status" value="1"/>
</dbReference>
<proteinExistence type="predicted"/>
<evidence type="ECO:0000256" key="1">
    <source>
        <dbReference type="ARBA" id="ARBA00022821"/>
    </source>
</evidence>
<name>A0AA38T4K4_9ASTR</name>
<dbReference type="AlphaFoldDB" id="A0AA38T4K4"/>
<dbReference type="InterPro" id="IPR002182">
    <property type="entry name" value="NB-ARC"/>
</dbReference>